<gene>
    <name evidence="2" type="ORF">ARMOST_20999</name>
</gene>
<evidence type="ECO:0000313" key="3">
    <source>
        <dbReference type="Proteomes" id="UP000219338"/>
    </source>
</evidence>
<reference evidence="3" key="1">
    <citation type="journal article" date="2017" name="Nat. Ecol. Evol.">
        <title>Genome expansion and lineage-specific genetic innovations in the forest pathogenic fungi Armillaria.</title>
        <authorList>
            <person name="Sipos G."/>
            <person name="Prasanna A.N."/>
            <person name="Walter M.C."/>
            <person name="O'Connor E."/>
            <person name="Balint B."/>
            <person name="Krizsan K."/>
            <person name="Kiss B."/>
            <person name="Hess J."/>
            <person name="Varga T."/>
            <person name="Slot J."/>
            <person name="Riley R."/>
            <person name="Boka B."/>
            <person name="Rigling D."/>
            <person name="Barry K."/>
            <person name="Lee J."/>
            <person name="Mihaltcheva S."/>
            <person name="LaButti K."/>
            <person name="Lipzen A."/>
            <person name="Waldron R."/>
            <person name="Moloney N.M."/>
            <person name="Sperisen C."/>
            <person name="Kredics L."/>
            <person name="Vagvoelgyi C."/>
            <person name="Patrignani A."/>
            <person name="Fitzpatrick D."/>
            <person name="Nagy I."/>
            <person name="Doyle S."/>
            <person name="Anderson J.B."/>
            <person name="Grigoriev I.V."/>
            <person name="Gueldener U."/>
            <person name="Muensterkoetter M."/>
            <person name="Nagy L.G."/>
        </authorList>
    </citation>
    <scope>NUCLEOTIDE SEQUENCE [LARGE SCALE GENOMIC DNA]</scope>
    <source>
        <strain evidence="3">C18/9</strain>
    </source>
</reference>
<evidence type="ECO:0000256" key="1">
    <source>
        <dbReference type="SAM" id="MobiDB-lite"/>
    </source>
</evidence>
<accession>A0A284S8V6</accession>
<organism evidence="2 3">
    <name type="scientific">Armillaria ostoyae</name>
    <name type="common">Armillaria root rot fungus</name>
    <dbReference type="NCBI Taxonomy" id="47428"/>
    <lineage>
        <taxon>Eukaryota</taxon>
        <taxon>Fungi</taxon>
        <taxon>Dikarya</taxon>
        <taxon>Basidiomycota</taxon>
        <taxon>Agaricomycotina</taxon>
        <taxon>Agaricomycetes</taxon>
        <taxon>Agaricomycetidae</taxon>
        <taxon>Agaricales</taxon>
        <taxon>Marasmiineae</taxon>
        <taxon>Physalacriaceae</taxon>
        <taxon>Armillaria</taxon>
    </lineage>
</organism>
<dbReference type="AlphaFoldDB" id="A0A284S8V6"/>
<feature type="region of interest" description="Disordered" evidence="1">
    <location>
        <begin position="184"/>
        <end position="203"/>
    </location>
</feature>
<name>A0A284S8V6_ARMOS</name>
<keyword evidence="3" id="KW-1185">Reference proteome</keyword>
<proteinExistence type="predicted"/>
<evidence type="ECO:0000313" key="2">
    <source>
        <dbReference type="EMBL" id="SJL17449.1"/>
    </source>
</evidence>
<sequence length="219" mass="24644">MFLLDQDDRILAQDNVSPSGEQPQKIGHPGRIEGSSRNIQSDLDLITQHLPHIHEVNDCLISFDAHARHLFADLKRILPQGDIVVRQARPGLRRRRDGEEITAWGGLKEMSRGCRAEFCANTIYRRPTSRAKIARRGSGWDGSAWSIGGDDWRHPRGWAQECKEHHIFALTRCISVRRAIPGLRGGQDKATAEGGLRETAGDGQYQSFRPHDIHFEMAA</sequence>
<dbReference type="EMBL" id="FUEG01000044">
    <property type="protein sequence ID" value="SJL17449.1"/>
    <property type="molecule type" value="Genomic_DNA"/>
</dbReference>
<dbReference type="Proteomes" id="UP000219338">
    <property type="component" value="Unassembled WGS sequence"/>
</dbReference>
<protein>
    <submittedName>
        <fullName evidence="2">Uncharacterized protein</fullName>
    </submittedName>
</protein>
<feature type="region of interest" description="Disordered" evidence="1">
    <location>
        <begin position="13"/>
        <end position="34"/>
    </location>
</feature>
<feature type="compositionally biased region" description="Basic and acidic residues" evidence="1">
    <location>
        <begin position="186"/>
        <end position="200"/>
    </location>
</feature>